<evidence type="ECO:0000256" key="9">
    <source>
        <dbReference type="ARBA" id="ARBA00022989"/>
    </source>
</evidence>
<dbReference type="SUPFAM" id="SSF141868">
    <property type="entry name" value="EAL domain-like"/>
    <property type="match status" value="1"/>
</dbReference>
<dbReference type="InterPro" id="IPR001633">
    <property type="entry name" value="EAL_dom"/>
</dbReference>
<keyword evidence="12" id="KW-0175">Coiled coil</keyword>
<dbReference type="Pfam" id="PF02743">
    <property type="entry name" value="dCache_1"/>
    <property type="match status" value="1"/>
</dbReference>
<evidence type="ECO:0000256" key="5">
    <source>
        <dbReference type="ARBA" id="ARBA00022692"/>
    </source>
</evidence>
<accession>A0A5C6VZG8</accession>
<dbReference type="PROSITE" id="PS50887">
    <property type="entry name" value="GGDEF"/>
    <property type="match status" value="1"/>
</dbReference>
<protein>
    <submittedName>
        <fullName evidence="19">EAL domain-containing protein</fullName>
    </submittedName>
</protein>
<evidence type="ECO:0000256" key="12">
    <source>
        <dbReference type="SAM" id="Coils"/>
    </source>
</evidence>
<evidence type="ECO:0000313" key="19">
    <source>
        <dbReference type="EMBL" id="TXC91009.1"/>
    </source>
</evidence>
<dbReference type="InterPro" id="IPR000014">
    <property type="entry name" value="PAS"/>
</dbReference>
<dbReference type="PANTHER" id="PTHR44757">
    <property type="entry name" value="DIGUANYLATE CYCLASE DGCP"/>
    <property type="match status" value="1"/>
</dbReference>
<dbReference type="CDD" id="cd18774">
    <property type="entry name" value="PDC2_HK_sensor"/>
    <property type="match status" value="1"/>
</dbReference>
<dbReference type="InterPro" id="IPR035965">
    <property type="entry name" value="PAS-like_dom_sf"/>
</dbReference>
<dbReference type="Gene3D" id="3.20.20.450">
    <property type="entry name" value="EAL domain"/>
    <property type="match status" value="1"/>
</dbReference>
<keyword evidence="9 13" id="KW-1133">Transmembrane helix</keyword>
<keyword evidence="6" id="KW-0547">Nucleotide-binding</keyword>
<dbReference type="CDD" id="cd01948">
    <property type="entry name" value="EAL"/>
    <property type="match status" value="1"/>
</dbReference>
<comment type="subcellular location">
    <subcellularLocation>
        <location evidence="1">Cell membrane</location>
        <topology evidence="1">Multi-pass membrane protein</topology>
    </subcellularLocation>
</comment>
<feature type="domain" description="PAS" evidence="14">
    <location>
        <begin position="372"/>
        <end position="443"/>
    </location>
</feature>
<keyword evidence="7" id="KW-0418">Kinase</keyword>
<dbReference type="SUPFAM" id="SSF55073">
    <property type="entry name" value="Nucleotide cyclase"/>
    <property type="match status" value="1"/>
</dbReference>
<keyword evidence="5 13" id="KW-0812">Transmembrane</keyword>
<dbReference type="SUPFAM" id="SSF55785">
    <property type="entry name" value="PYP-like sensor domain (PAS domain)"/>
    <property type="match status" value="1"/>
</dbReference>
<evidence type="ECO:0000256" key="6">
    <source>
        <dbReference type="ARBA" id="ARBA00022741"/>
    </source>
</evidence>
<dbReference type="CDD" id="cd06225">
    <property type="entry name" value="HAMP"/>
    <property type="match status" value="1"/>
</dbReference>
<evidence type="ECO:0000259" key="16">
    <source>
        <dbReference type="PROSITE" id="PS50883"/>
    </source>
</evidence>
<evidence type="ECO:0000259" key="18">
    <source>
        <dbReference type="PROSITE" id="PS50887"/>
    </source>
</evidence>
<sequence>MVLWRIRMDMNVLKSRIFRRTFFFLFIAIIFLICFVYIASSIILPQISKDQYRELTDLSVNRLTEHAELLVENANAISKSSKEKKELFQNERNQLQKELDIIVDTSPYFDGGTITDVYGEELVRRDIILKDYLVENDKEYVMDKILGQEIHFSNVLANRVNPKQSIILLSIPLYDENEQMQRVIHLSIHLHKQGLFQSVFKDLTIGKDSYAYIVDSNGNLIAHPKKDMIGINVSDNPAVRALLGEKSGYMELTNQFNIEMYSSYKYVPGLEWGIVTQVPAETTFLGVQKFHKSLWAITIILVILLTFLSVIHTIKTMNPIRKLHNAVDQVAKGNFQTFIKDVDSKDEIGKVLNRFNEMIQSLHSTRTQLKSKEMFLRQIIDKSPNAIYVMDREGQYLLANESFAKLLGTTPSEIIGKKESDFNPDQEDVERSFQMNREVIETKSEKFLPEIALVDTKGSQHWMQVMKIPIVEEDGTAQSLLCFATNITDRILNEEKIKFHASHDSLTQLPNRYMFKKALTKEIEMARDDQTIVAVLFMDLDRFKYVNDNFGHIMGDKLLQAVTVRLKENLEKCDTISRFGGDEFTIILPNITDKQHVSSVATNLIQELAQPYNIDGHSFVTTTSIGISLFPHDGENVDHLIKNADTAMYQAKNQGKNTYRHFHNEMNSVLSNKFRLETYMRDALKRGEFDLYYQPKMDTITGKLSGVEALLRWNQLELGMVSPTEFIPIAEESGMIVPIGEWVLEQACLQNKKWQDEGLPPIKVSVNLSVLQIKHSDILKSVQQVLEKTGLNPIWLELEITETAVMENKRSIIRTIKQLKKIGVSIAIDDFGTGYSSLNYLKRFPVDTLKIDRTFIQGILTEQNDTVITTAVISMAKN</sequence>
<evidence type="ECO:0000256" key="3">
    <source>
        <dbReference type="ARBA" id="ARBA00022553"/>
    </source>
</evidence>
<dbReference type="PROSITE" id="PS50113">
    <property type="entry name" value="PAC"/>
    <property type="match status" value="1"/>
</dbReference>
<dbReference type="CDD" id="cd00130">
    <property type="entry name" value="PAS"/>
    <property type="match status" value="1"/>
</dbReference>
<dbReference type="Gene3D" id="3.30.70.270">
    <property type="match status" value="1"/>
</dbReference>
<evidence type="ECO:0000259" key="14">
    <source>
        <dbReference type="PROSITE" id="PS50112"/>
    </source>
</evidence>
<feature type="domain" description="HAMP" evidence="17">
    <location>
        <begin position="314"/>
        <end position="367"/>
    </location>
</feature>
<dbReference type="FunFam" id="3.30.70.270:FF:000001">
    <property type="entry name" value="Diguanylate cyclase domain protein"/>
    <property type="match status" value="1"/>
</dbReference>
<dbReference type="InterPro" id="IPR003660">
    <property type="entry name" value="HAMP_dom"/>
</dbReference>
<evidence type="ECO:0000313" key="20">
    <source>
        <dbReference type="Proteomes" id="UP000321363"/>
    </source>
</evidence>
<dbReference type="InterPro" id="IPR013656">
    <property type="entry name" value="PAS_4"/>
</dbReference>
<evidence type="ECO:0000256" key="4">
    <source>
        <dbReference type="ARBA" id="ARBA00022679"/>
    </source>
</evidence>
<dbReference type="NCBIfam" id="TIGR00229">
    <property type="entry name" value="sensory_box"/>
    <property type="match status" value="1"/>
</dbReference>
<dbReference type="GO" id="GO:0005886">
    <property type="term" value="C:plasma membrane"/>
    <property type="evidence" value="ECO:0007669"/>
    <property type="project" value="UniProtKB-SubCell"/>
</dbReference>
<dbReference type="InterPro" id="IPR029151">
    <property type="entry name" value="Sensor-like_sf"/>
</dbReference>
<dbReference type="InterPro" id="IPR033479">
    <property type="entry name" value="dCache_1"/>
</dbReference>
<dbReference type="Pfam" id="PF00990">
    <property type="entry name" value="GGDEF"/>
    <property type="match status" value="1"/>
</dbReference>
<dbReference type="Pfam" id="PF00563">
    <property type="entry name" value="EAL"/>
    <property type="match status" value="1"/>
</dbReference>
<keyword evidence="2" id="KW-1003">Cell membrane</keyword>
<keyword evidence="10" id="KW-0902">Two-component regulatory system</keyword>
<keyword evidence="4" id="KW-0808">Transferase</keyword>
<dbReference type="GO" id="GO:0016301">
    <property type="term" value="F:kinase activity"/>
    <property type="evidence" value="ECO:0007669"/>
    <property type="project" value="UniProtKB-KW"/>
</dbReference>
<dbReference type="CDD" id="cd18773">
    <property type="entry name" value="PDC1_HK_sensor"/>
    <property type="match status" value="1"/>
</dbReference>
<evidence type="ECO:0000256" key="2">
    <source>
        <dbReference type="ARBA" id="ARBA00022475"/>
    </source>
</evidence>
<evidence type="ECO:0000259" key="17">
    <source>
        <dbReference type="PROSITE" id="PS50885"/>
    </source>
</evidence>
<keyword evidence="8" id="KW-0067">ATP-binding</keyword>
<dbReference type="Pfam" id="PF08448">
    <property type="entry name" value="PAS_4"/>
    <property type="match status" value="1"/>
</dbReference>
<dbReference type="Gene3D" id="3.30.450.20">
    <property type="entry name" value="PAS domain"/>
    <property type="match status" value="2"/>
</dbReference>
<proteinExistence type="predicted"/>
<evidence type="ECO:0000259" key="15">
    <source>
        <dbReference type="PROSITE" id="PS50113"/>
    </source>
</evidence>
<feature type="coiled-coil region" evidence="12">
    <location>
        <begin position="78"/>
        <end position="105"/>
    </location>
</feature>
<feature type="domain" description="PAC" evidence="15">
    <location>
        <begin position="447"/>
        <end position="499"/>
    </location>
</feature>
<evidence type="ECO:0000256" key="13">
    <source>
        <dbReference type="SAM" id="Phobius"/>
    </source>
</evidence>
<organism evidence="19 20">
    <name type="scientific">Metabacillus litoralis</name>
    <dbReference type="NCBI Taxonomy" id="152268"/>
    <lineage>
        <taxon>Bacteria</taxon>
        <taxon>Bacillati</taxon>
        <taxon>Bacillota</taxon>
        <taxon>Bacilli</taxon>
        <taxon>Bacillales</taxon>
        <taxon>Bacillaceae</taxon>
        <taxon>Metabacillus</taxon>
    </lineage>
</organism>
<evidence type="ECO:0000256" key="8">
    <source>
        <dbReference type="ARBA" id="ARBA00022840"/>
    </source>
</evidence>
<dbReference type="SMART" id="SM00267">
    <property type="entry name" value="GGDEF"/>
    <property type="match status" value="1"/>
</dbReference>
<keyword evidence="3" id="KW-0597">Phosphoprotein</keyword>
<dbReference type="InterPro" id="IPR029787">
    <property type="entry name" value="Nucleotide_cyclase"/>
</dbReference>
<dbReference type="InterPro" id="IPR000700">
    <property type="entry name" value="PAS-assoc_C"/>
</dbReference>
<dbReference type="PANTHER" id="PTHR44757:SF2">
    <property type="entry name" value="BIOFILM ARCHITECTURE MAINTENANCE PROTEIN MBAA"/>
    <property type="match status" value="1"/>
</dbReference>
<dbReference type="PROSITE" id="PS50885">
    <property type="entry name" value="HAMP"/>
    <property type="match status" value="1"/>
</dbReference>
<gene>
    <name evidence="19" type="ORF">FS935_08870</name>
</gene>
<dbReference type="Pfam" id="PF00672">
    <property type="entry name" value="HAMP"/>
    <property type="match status" value="1"/>
</dbReference>
<dbReference type="SMART" id="SM00091">
    <property type="entry name" value="PAS"/>
    <property type="match status" value="1"/>
</dbReference>
<dbReference type="EMBL" id="VOQF01000005">
    <property type="protein sequence ID" value="TXC91009.1"/>
    <property type="molecule type" value="Genomic_DNA"/>
</dbReference>
<keyword evidence="11 13" id="KW-0472">Membrane</keyword>
<dbReference type="PROSITE" id="PS50112">
    <property type="entry name" value="PAS"/>
    <property type="match status" value="1"/>
</dbReference>
<evidence type="ECO:0000256" key="10">
    <source>
        <dbReference type="ARBA" id="ARBA00023012"/>
    </source>
</evidence>
<feature type="domain" description="EAL" evidence="16">
    <location>
        <begin position="673"/>
        <end position="878"/>
    </location>
</feature>
<dbReference type="SMART" id="SM00052">
    <property type="entry name" value="EAL"/>
    <property type="match status" value="1"/>
</dbReference>
<dbReference type="GO" id="GO:0005524">
    <property type="term" value="F:ATP binding"/>
    <property type="evidence" value="ECO:0007669"/>
    <property type="project" value="UniProtKB-KW"/>
</dbReference>
<name>A0A5C6VZG8_9BACI</name>
<dbReference type="InterPro" id="IPR000160">
    <property type="entry name" value="GGDEF_dom"/>
</dbReference>
<dbReference type="CDD" id="cd01949">
    <property type="entry name" value="GGDEF"/>
    <property type="match status" value="1"/>
</dbReference>
<dbReference type="SMART" id="SM00304">
    <property type="entry name" value="HAMP"/>
    <property type="match status" value="1"/>
</dbReference>
<dbReference type="SUPFAM" id="SSF103190">
    <property type="entry name" value="Sensory domain-like"/>
    <property type="match status" value="1"/>
</dbReference>
<reference evidence="19 20" key="1">
    <citation type="journal article" date="2005" name="Int. J. Syst. Evol. Microbiol.">
        <title>Bacillus litoralis sp. nov., isolated from a tidal flat of the Yellow Sea in Korea.</title>
        <authorList>
            <person name="Yoon J.H."/>
            <person name="Oh T.K."/>
        </authorList>
    </citation>
    <scope>NUCLEOTIDE SEQUENCE [LARGE SCALE GENOMIC DNA]</scope>
    <source>
        <strain evidence="19 20">SW-211</strain>
    </source>
</reference>
<dbReference type="GO" id="GO:0000160">
    <property type="term" value="P:phosphorelay signal transduction system"/>
    <property type="evidence" value="ECO:0007669"/>
    <property type="project" value="UniProtKB-KW"/>
</dbReference>
<dbReference type="SUPFAM" id="SSF158472">
    <property type="entry name" value="HAMP domain-like"/>
    <property type="match status" value="1"/>
</dbReference>
<comment type="caution">
    <text evidence="19">The sequence shown here is derived from an EMBL/GenBank/DDBJ whole genome shotgun (WGS) entry which is preliminary data.</text>
</comment>
<dbReference type="Gene3D" id="6.10.340.10">
    <property type="match status" value="1"/>
</dbReference>
<dbReference type="InterPro" id="IPR052155">
    <property type="entry name" value="Biofilm_reg_signaling"/>
</dbReference>
<dbReference type="NCBIfam" id="TIGR00254">
    <property type="entry name" value="GGDEF"/>
    <property type="match status" value="1"/>
</dbReference>
<dbReference type="InterPro" id="IPR043128">
    <property type="entry name" value="Rev_trsase/Diguanyl_cyclase"/>
</dbReference>
<dbReference type="PROSITE" id="PS50883">
    <property type="entry name" value="EAL"/>
    <property type="match status" value="1"/>
</dbReference>
<feature type="transmembrane region" description="Helical" evidence="13">
    <location>
        <begin position="21"/>
        <end position="44"/>
    </location>
</feature>
<evidence type="ECO:0000256" key="7">
    <source>
        <dbReference type="ARBA" id="ARBA00022777"/>
    </source>
</evidence>
<feature type="domain" description="GGDEF" evidence="18">
    <location>
        <begin position="531"/>
        <end position="664"/>
    </location>
</feature>
<evidence type="ECO:0000256" key="11">
    <source>
        <dbReference type="ARBA" id="ARBA00023136"/>
    </source>
</evidence>
<dbReference type="AlphaFoldDB" id="A0A5C6VZG8"/>
<keyword evidence="20" id="KW-1185">Reference proteome</keyword>
<dbReference type="InterPro" id="IPR035919">
    <property type="entry name" value="EAL_sf"/>
</dbReference>
<dbReference type="Proteomes" id="UP000321363">
    <property type="component" value="Unassembled WGS sequence"/>
</dbReference>
<evidence type="ECO:0000256" key="1">
    <source>
        <dbReference type="ARBA" id="ARBA00004651"/>
    </source>
</evidence>